<organism evidence="2 3">
    <name type="scientific">Acropora cervicornis</name>
    <name type="common">Staghorn coral</name>
    <dbReference type="NCBI Taxonomy" id="6130"/>
    <lineage>
        <taxon>Eukaryota</taxon>
        <taxon>Metazoa</taxon>
        <taxon>Cnidaria</taxon>
        <taxon>Anthozoa</taxon>
        <taxon>Hexacorallia</taxon>
        <taxon>Scleractinia</taxon>
        <taxon>Astrocoeniina</taxon>
        <taxon>Acroporidae</taxon>
        <taxon>Acropora</taxon>
    </lineage>
</organism>
<dbReference type="AlphaFoldDB" id="A0AAD9QYF5"/>
<evidence type="ECO:0000313" key="2">
    <source>
        <dbReference type="EMBL" id="KAK2569756.1"/>
    </source>
</evidence>
<name>A0AAD9QYF5_ACRCE</name>
<proteinExistence type="predicted"/>
<feature type="chain" id="PRO_5042032895" evidence="1">
    <location>
        <begin position="31"/>
        <end position="119"/>
    </location>
</feature>
<sequence length="119" mass="13593">MGLKFTLTAAILQLLFIVLFSVLVDYSNHALPPHKHEGASGTAKNTSNAISNNDIAVYYPNRTRSVDKSYLRDHQECKIEKQPEPENNPSARLRCRFIVPINWWLLDTDMFGDLTHCTF</sequence>
<keyword evidence="1" id="KW-0732">Signal</keyword>
<gene>
    <name evidence="2" type="ORF">P5673_005595</name>
</gene>
<keyword evidence="3" id="KW-1185">Reference proteome</keyword>
<dbReference type="EMBL" id="JARQWQ010000009">
    <property type="protein sequence ID" value="KAK2569756.1"/>
    <property type="molecule type" value="Genomic_DNA"/>
</dbReference>
<accession>A0AAD9QYF5</accession>
<reference evidence="2" key="2">
    <citation type="journal article" date="2023" name="Science">
        <title>Genomic signatures of disease resistance in endangered staghorn corals.</title>
        <authorList>
            <person name="Vollmer S.V."/>
            <person name="Selwyn J.D."/>
            <person name="Despard B.A."/>
            <person name="Roesel C.L."/>
        </authorList>
    </citation>
    <scope>NUCLEOTIDE SEQUENCE</scope>
    <source>
        <strain evidence="2">K2</strain>
    </source>
</reference>
<reference evidence="2" key="1">
    <citation type="journal article" date="2023" name="G3 (Bethesda)">
        <title>Whole genome assembly and annotation of the endangered Caribbean coral Acropora cervicornis.</title>
        <authorList>
            <person name="Selwyn J.D."/>
            <person name="Vollmer S.V."/>
        </authorList>
    </citation>
    <scope>NUCLEOTIDE SEQUENCE</scope>
    <source>
        <strain evidence="2">K2</strain>
    </source>
</reference>
<feature type="signal peptide" evidence="1">
    <location>
        <begin position="1"/>
        <end position="30"/>
    </location>
</feature>
<protein>
    <submittedName>
        <fullName evidence="2">Uncharacterized protein</fullName>
    </submittedName>
</protein>
<comment type="caution">
    <text evidence="2">The sequence shown here is derived from an EMBL/GenBank/DDBJ whole genome shotgun (WGS) entry which is preliminary data.</text>
</comment>
<evidence type="ECO:0000313" key="3">
    <source>
        <dbReference type="Proteomes" id="UP001249851"/>
    </source>
</evidence>
<dbReference type="Proteomes" id="UP001249851">
    <property type="component" value="Unassembled WGS sequence"/>
</dbReference>
<evidence type="ECO:0000256" key="1">
    <source>
        <dbReference type="SAM" id="SignalP"/>
    </source>
</evidence>